<evidence type="ECO:0000313" key="3">
    <source>
        <dbReference type="Proteomes" id="UP001054889"/>
    </source>
</evidence>
<reference evidence="2" key="1">
    <citation type="journal article" date="2018" name="DNA Res.">
        <title>Multiple hybrid de novo genome assembly of finger millet, an orphan allotetraploid crop.</title>
        <authorList>
            <person name="Hatakeyama M."/>
            <person name="Aluri S."/>
            <person name="Balachadran M.T."/>
            <person name="Sivarajan S.R."/>
            <person name="Patrignani A."/>
            <person name="Gruter S."/>
            <person name="Poveda L."/>
            <person name="Shimizu-Inatsugi R."/>
            <person name="Baeten J."/>
            <person name="Francoijs K.J."/>
            <person name="Nataraja K.N."/>
            <person name="Reddy Y.A.N."/>
            <person name="Phadnis S."/>
            <person name="Ravikumar R.L."/>
            <person name="Schlapbach R."/>
            <person name="Sreeman S.M."/>
            <person name="Shimizu K.K."/>
        </authorList>
    </citation>
    <scope>NUCLEOTIDE SEQUENCE</scope>
</reference>
<protein>
    <submittedName>
        <fullName evidence="2">Uncharacterized protein</fullName>
    </submittedName>
</protein>
<name>A0AAV5E996_ELECO</name>
<dbReference type="AlphaFoldDB" id="A0AAV5E996"/>
<gene>
    <name evidence="2" type="primary">gb06190</name>
    <name evidence="2" type="ORF">PR202_gb06190</name>
</gene>
<dbReference type="EMBL" id="BQKI01000074">
    <property type="protein sequence ID" value="GJN18968.1"/>
    <property type="molecule type" value="Genomic_DNA"/>
</dbReference>
<keyword evidence="1" id="KW-0732">Signal</keyword>
<comment type="caution">
    <text evidence="2">The sequence shown here is derived from an EMBL/GenBank/DDBJ whole genome shotgun (WGS) entry which is preliminary data.</text>
</comment>
<keyword evidence="3" id="KW-1185">Reference proteome</keyword>
<sequence>MRRPGEGARRRHASRLLLLLADGRIVGCMAAHVKDLPYIPFSIVFEKNTVEPVFKNNSENKTAEPLKKARVPLGSVDRNVCRSNTTEQEQFLCYSQEAGVHVEPIGDLSTEAEKKLGELVRDKDCLSSFVTRTA</sequence>
<accession>A0AAV5E996</accession>
<evidence type="ECO:0000313" key="2">
    <source>
        <dbReference type="EMBL" id="GJN18968.1"/>
    </source>
</evidence>
<feature type="chain" id="PRO_5043887520" evidence="1">
    <location>
        <begin position="31"/>
        <end position="134"/>
    </location>
</feature>
<reference evidence="2" key="2">
    <citation type="submission" date="2021-12" db="EMBL/GenBank/DDBJ databases">
        <title>Resequencing data analysis of finger millet.</title>
        <authorList>
            <person name="Hatakeyama M."/>
            <person name="Aluri S."/>
            <person name="Balachadran M.T."/>
            <person name="Sivarajan S.R."/>
            <person name="Poveda L."/>
            <person name="Shimizu-Inatsugi R."/>
            <person name="Schlapbach R."/>
            <person name="Sreeman S.M."/>
            <person name="Shimizu K.K."/>
        </authorList>
    </citation>
    <scope>NUCLEOTIDE SEQUENCE</scope>
</reference>
<evidence type="ECO:0000256" key="1">
    <source>
        <dbReference type="SAM" id="SignalP"/>
    </source>
</evidence>
<feature type="signal peptide" evidence="1">
    <location>
        <begin position="1"/>
        <end position="30"/>
    </location>
</feature>
<proteinExistence type="predicted"/>
<organism evidence="2 3">
    <name type="scientific">Eleusine coracana subsp. coracana</name>
    <dbReference type="NCBI Taxonomy" id="191504"/>
    <lineage>
        <taxon>Eukaryota</taxon>
        <taxon>Viridiplantae</taxon>
        <taxon>Streptophyta</taxon>
        <taxon>Embryophyta</taxon>
        <taxon>Tracheophyta</taxon>
        <taxon>Spermatophyta</taxon>
        <taxon>Magnoliopsida</taxon>
        <taxon>Liliopsida</taxon>
        <taxon>Poales</taxon>
        <taxon>Poaceae</taxon>
        <taxon>PACMAD clade</taxon>
        <taxon>Chloridoideae</taxon>
        <taxon>Cynodonteae</taxon>
        <taxon>Eleusininae</taxon>
        <taxon>Eleusine</taxon>
    </lineage>
</organism>
<dbReference type="Proteomes" id="UP001054889">
    <property type="component" value="Unassembled WGS sequence"/>
</dbReference>